<feature type="chain" id="PRO_5010426958" evidence="1">
    <location>
        <begin position="25"/>
        <end position="129"/>
    </location>
</feature>
<dbReference type="STRING" id="1560201.NG42_17900"/>
<dbReference type="Proteomes" id="UP000037088">
    <property type="component" value="Unassembled WGS sequence"/>
</dbReference>
<evidence type="ECO:0000313" key="4">
    <source>
        <dbReference type="Proteomes" id="UP000037088"/>
    </source>
</evidence>
<organism evidence="2">
    <name type="scientific">Winslowiella iniecta</name>
    <dbReference type="NCBI Taxonomy" id="1560201"/>
    <lineage>
        <taxon>Bacteria</taxon>
        <taxon>Pseudomonadati</taxon>
        <taxon>Pseudomonadota</taxon>
        <taxon>Gammaproteobacteria</taxon>
        <taxon>Enterobacterales</taxon>
        <taxon>Erwiniaceae</taxon>
        <taxon>Winslowiella</taxon>
    </lineage>
</organism>
<evidence type="ECO:0000313" key="3">
    <source>
        <dbReference type="EMBL" id="KOC88105.1"/>
    </source>
</evidence>
<name>A0A0L7SVS7_9GAMM</name>
<dbReference type="EMBL" id="JRXE01000028">
    <property type="protein sequence ID" value="KOC88105.1"/>
    <property type="molecule type" value="Genomic_DNA"/>
</dbReference>
<reference evidence="2 4" key="1">
    <citation type="journal article" date="2015" name="Int. J. Syst. Evol. Microbiol.">
        <title>Erwinia iniecta sp. nov., isolated from Russian wheat aphids (Diuraphis noxia).</title>
        <authorList>
            <person name="Campillo T."/>
            <person name="Luna E."/>
            <person name="Portier P."/>
            <person name="Fischer-Le Saux M."/>
            <person name="Lapitan N."/>
            <person name="Tisserat N.A."/>
            <person name="Leach J.E."/>
        </authorList>
    </citation>
    <scope>NUCLEOTIDE SEQUENCE [LARGE SCALE GENOMIC DNA]</scope>
    <source>
        <strain evidence="3 4">B120</strain>
        <strain evidence="2">B149</strain>
    </source>
</reference>
<gene>
    <name evidence="3" type="ORF">NG42_17900</name>
    <name evidence="2" type="ORF">NG43_21575</name>
</gene>
<dbReference type="Proteomes" id="UP000036851">
    <property type="component" value="Unassembled WGS sequence"/>
</dbReference>
<keyword evidence="4" id="KW-1185">Reference proteome</keyword>
<dbReference type="AlphaFoldDB" id="A0A0L7SVS7"/>
<accession>A0A0L7SVS7</accession>
<dbReference type="EMBL" id="JRXF01000077">
    <property type="protein sequence ID" value="KOC87238.1"/>
    <property type="molecule type" value="Genomic_DNA"/>
</dbReference>
<protein>
    <submittedName>
        <fullName evidence="2">Uncharacterized protein</fullName>
    </submittedName>
</protein>
<proteinExistence type="predicted"/>
<keyword evidence="1" id="KW-0732">Signal</keyword>
<comment type="caution">
    <text evidence="2">The sequence shown here is derived from an EMBL/GenBank/DDBJ whole genome shotgun (WGS) entry which is preliminary data.</text>
</comment>
<sequence>MVKNISIKYLLIFFCMLIPDISLASVAEVKKDNQFSTQSNEDKAVLAVYQAIRKNNLSKLRDQCLAYEFSDSADADFFIVDVRENKRYAICGGDSDTSVHLFRFKMNKKDFSLSTDAGSVDGTFHKLKR</sequence>
<dbReference type="PATRIC" id="fig|1560201.3.peg.3790"/>
<feature type="signal peptide" evidence="1">
    <location>
        <begin position="1"/>
        <end position="24"/>
    </location>
</feature>
<evidence type="ECO:0000313" key="2">
    <source>
        <dbReference type="EMBL" id="KOC87238.1"/>
    </source>
</evidence>
<evidence type="ECO:0000256" key="1">
    <source>
        <dbReference type="SAM" id="SignalP"/>
    </source>
</evidence>